<dbReference type="FunFam" id="2.40.10.10:FF:000068">
    <property type="entry name" value="transmembrane protease serine 2"/>
    <property type="match status" value="1"/>
</dbReference>
<dbReference type="PANTHER" id="PTHR24252:SF30">
    <property type="entry name" value="TRANSMEMBRANE SERINE PROTEASE 2"/>
    <property type="match status" value="1"/>
</dbReference>
<feature type="region of interest" description="Disordered" evidence="7">
    <location>
        <begin position="390"/>
        <end position="411"/>
    </location>
</feature>
<dbReference type="InterPro" id="IPR043504">
    <property type="entry name" value="Peptidase_S1_PA_chymotrypsin"/>
</dbReference>
<evidence type="ECO:0000256" key="2">
    <source>
        <dbReference type="ARBA" id="ARBA00022801"/>
    </source>
</evidence>
<dbReference type="PROSITE" id="PS50287">
    <property type="entry name" value="SRCR_2"/>
    <property type="match status" value="1"/>
</dbReference>
<keyword evidence="8" id="KW-1133">Transmembrane helix</keyword>
<dbReference type="Gene3D" id="2.40.10.10">
    <property type="entry name" value="Trypsin-like serine proteases"/>
    <property type="match status" value="1"/>
</dbReference>
<keyword evidence="2" id="KW-0378">Hydrolase</keyword>
<dbReference type="GO" id="GO:0016020">
    <property type="term" value="C:membrane"/>
    <property type="evidence" value="ECO:0007669"/>
    <property type="project" value="InterPro"/>
</dbReference>
<feature type="region of interest" description="Disordered" evidence="7">
    <location>
        <begin position="1"/>
        <end position="50"/>
    </location>
</feature>
<name>Q4T860_TETNG</name>
<evidence type="ECO:0000256" key="7">
    <source>
        <dbReference type="SAM" id="MobiDB-lite"/>
    </source>
</evidence>
<dbReference type="InterPro" id="IPR036055">
    <property type="entry name" value="LDL_receptor-like_sf"/>
</dbReference>
<dbReference type="Pfam" id="PF15494">
    <property type="entry name" value="SRCR_2"/>
    <property type="match status" value="1"/>
</dbReference>
<reference evidence="11" key="2">
    <citation type="submission" date="2004-02" db="EMBL/GenBank/DDBJ databases">
        <authorList>
            <consortium name="Genoscope"/>
            <consortium name="Whitehead Institute Centre for Genome Research"/>
        </authorList>
    </citation>
    <scope>NUCLEOTIDE SEQUENCE</scope>
</reference>
<feature type="transmembrane region" description="Helical" evidence="8">
    <location>
        <begin position="60"/>
        <end position="82"/>
    </location>
</feature>
<evidence type="ECO:0000256" key="3">
    <source>
        <dbReference type="ARBA" id="ARBA00022825"/>
    </source>
</evidence>
<dbReference type="Gene3D" id="4.10.400.10">
    <property type="entry name" value="Low-density Lipoprotein Receptor"/>
    <property type="match status" value="1"/>
</dbReference>
<dbReference type="SUPFAM" id="SSF50494">
    <property type="entry name" value="Trypsin-like serine proteases"/>
    <property type="match status" value="1"/>
</dbReference>
<dbReference type="InterPro" id="IPR009003">
    <property type="entry name" value="Peptidase_S1_PA"/>
</dbReference>
<dbReference type="SMART" id="SM00202">
    <property type="entry name" value="SR"/>
    <property type="match status" value="1"/>
</dbReference>
<evidence type="ECO:0000256" key="1">
    <source>
        <dbReference type="ARBA" id="ARBA00022670"/>
    </source>
</evidence>
<accession>Q4T860</accession>
<dbReference type="SUPFAM" id="SSF56487">
    <property type="entry name" value="SRCR-like"/>
    <property type="match status" value="1"/>
</dbReference>
<sequence>MSTSPYQDLPPFICEDGGMKAPSRGDVKPQYVHHLAPKPPAEDAQEGPPRKDWKRRCVKLGVTSVTSLLLLLLLAGVLLAYYSSSACIHGVPCGDGSCVWESQWCDGLRHCPAGQDEADCVRLHGSRSVLQIYASGGWRSVCSQGWSARQARASCLELGYSRGTYFGWGRQQTAPGGGFLAPKPDFHPEASMLQQFVLSDACPGDSVVTLQCTDCGRGVNSSGGAWPWQVSLQLAGSHRCGGAIVSPYWLVTAACCVAREPRPAAWTVYTITANALRPLFAPARFVSRVLVHEGYNQHSQANDIALLRLAEALDLTDGSLVPVCLPNAGLNISQQQPGWISHLRPSGGKRQPSGDPGGWRLVADRGEHLGGALHRAQHWCPWQHQLLPGLDTPTDEGKRRSGDAPASSNTTVRREILY</sequence>
<evidence type="ECO:0000259" key="10">
    <source>
        <dbReference type="PROSITE" id="PS50287"/>
    </source>
</evidence>
<dbReference type="SMART" id="SM00192">
    <property type="entry name" value="LDLa"/>
    <property type="match status" value="1"/>
</dbReference>
<dbReference type="AlphaFoldDB" id="Q4T860"/>
<comment type="caution">
    <text evidence="6">Lacks conserved residue(s) required for the propagation of feature annotation.</text>
</comment>
<reference evidence="11" key="1">
    <citation type="journal article" date="2004" name="Nature">
        <title>Genome duplication in the teleost fish Tetraodon nigroviridis reveals the early vertebrate proto-karyotype.</title>
        <authorList>
            <person name="Jaillon O."/>
            <person name="Aury J.-M."/>
            <person name="Brunet F."/>
            <person name="Petit J.-L."/>
            <person name="Stange-Thomann N."/>
            <person name="Mauceli E."/>
            <person name="Bouneau L."/>
            <person name="Fischer C."/>
            <person name="Ozouf-Costaz C."/>
            <person name="Bernot A."/>
            <person name="Nicaud S."/>
            <person name="Jaffe D."/>
            <person name="Fisher S."/>
            <person name="Lutfalla G."/>
            <person name="Dossat C."/>
            <person name="Segurens B."/>
            <person name="Dasilva C."/>
            <person name="Salanoubat M."/>
            <person name="Levy M."/>
            <person name="Boudet N."/>
            <person name="Castellano S."/>
            <person name="Anthouard V."/>
            <person name="Jubin C."/>
            <person name="Castelli V."/>
            <person name="Katinka M."/>
            <person name="Vacherie B."/>
            <person name="Biemont C."/>
            <person name="Skalli Z."/>
            <person name="Cattolico L."/>
            <person name="Poulain J."/>
            <person name="De Berardinis V."/>
            <person name="Cruaud C."/>
            <person name="Duprat S."/>
            <person name="Brottier P."/>
            <person name="Coutanceau J.-P."/>
            <person name="Gouzy J."/>
            <person name="Parra G."/>
            <person name="Lardier G."/>
            <person name="Chapple C."/>
            <person name="McKernan K.J."/>
            <person name="McEwan P."/>
            <person name="Bosak S."/>
            <person name="Kellis M."/>
            <person name="Volff J.-N."/>
            <person name="Guigo R."/>
            <person name="Zody M.C."/>
            <person name="Mesirov J."/>
            <person name="Lindblad-Toh K."/>
            <person name="Birren B."/>
            <person name="Nusbaum C."/>
            <person name="Kahn D."/>
            <person name="Robinson-Rechavi M."/>
            <person name="Laudet V."/>
            <person name="Schachter V."/>
            <person name="Quetier F."/>
            <person name="Saurin W."/>
            <person name="Scarpelli C."/>
            <person name="Wincker P."/>
            <person name="Lander E.S."/>
            <person name="Weissenbach J."/>
            <person name="Roest Crollius H."/>
        </authorList>
    </citation>
    <scope>NUCLEOTIDE SEQUENCE [LARGE SCALE GENOMIC DNA]</scope>
</reference>
<organism evidence="11">
    <name type="scientific">Tetraodon nigroviridis</name>
    <name type="common">Spotted green pufferfish</name>
    <name type="synonym">Chelonodon nigroviridis</name>
    <dbReference type="NCBI Taxonomy" id="99883"/>
    <lineage>
        <taxon>Eukaryota</taxon>
        <taxon>Metazoa</taxon>
        <taxon>Chordata</taxon>
        <taxon>Craniata</taxon>
        <taxon>Vertebrata</taxon>
        <taxon>Euteleostomi</taxon>
        <taxon>Actinopterygii</taxon>
        <taxon>Neopterygii</taxon>
        <taxon>Teleostei</taxon>
        <taxon>Neoteleostei</taxon>
        <taxon>Acanthomorphata</taxon>
        <taxon>Eupercaria</taxon>
        <taxon>Tetraodontiformes</taxon>
        <taxon>Tetradontoidea</taxon>
        <taxon>Tetraodontidae</taxon>
        <taxon>Tetraodon</taxon>
    </lineage>
</organism>
<keyword evidence="1" id="KW-0645">Protease</keyword>
<evidence type="ECO:0000313" key="11">
    <source>
        <dbReference type="EMBL" id="CAF90922.1"/>
    </source>
</evidence>
<evidence type="ECO:0000259" key="9">
    <source>
        <dbReference type="PROSITE" id="PS50240"/>
    </source>
</evidence>
<dbReference type="InterPro" id="IPR001254">
    <property type="entry name" value="Trypsin_dom"/>
</dbReference>
<dbReference type="GO" id="GO:0004252">
    <property type="term" value="F:serine-type endopeptidase activity"/>
    <property type="evidence" value="ECO:0007669"/>
    <property type="project" value="InterPro"/>
</dbReference>
<dbReference type="InterPro" id="IPR036772">
    <property type="entry name" value="SRCR-like_dom_sf"/>
</dbReference>
<keyword evidence="4 6" id="KW-1015">Disulfide bond</keyword>
<feature type="domain" description="SRCR" evidence="10">
    <location>
        <begin position="108"/>
        <end position="256"/>
    </location>
</feature>
<evidence type="ECO:0000256" key="5">
    <source>
        <dbReference type="PROSITE-ProRule" id="PRU00124"/>
    </source>
</evidence>
<dbReference type="PRINTS" id="PR00722">
    <property type="entry name" value="CHYMOTRYPSIN"/>
</dbReference>
<dbReference type="GO" id="GO:0006508">
    <property type="term" value="P:proteolysis"/>
    <property type="evidence" value="ECO:0007669"/>
    <property type="project" value="UniProtKB-KW"/>
</dbReference>
<proteinExistence type="predicted"/>
<dbReference type="SMART" id="SM00020">
    <property type="entry name" value="Tryp_SPc"/>
    <property type="match status" value="1"/>
</dbReference>
<dbReference type="PROSITE" id="PS50068">
    <property type="entry name" value="LDLRA_2"/>
    <property type="match status" value="1"/>
</dbReference>
<dbReference type="InterPro" id="IPR002172">
    <property type="entry name" value="LDrepeatLR_classA_rpt"/>
</dbReference>
<dbReference type="Pfam" id="PF00089">
    <property type="entry name" value="Trypsin"/>
    <property type="match status" value="1"/>
</dbReference>
<comment type="caution">
    <text evidence="11">The sequence shown here is derived from an EMBL/GenBank/DDBJ whole genome shotgun (WGS) entry which is preliminary data.</text>
</comment>
<evidence type="ECO:0000256" key="6">
    <source>
        <dbReference type="PROSITE-ProRule" id="PRU00196"/>
    </source>
</evidence>
<dbReference type="Gene3D" id="3.10.250.10">
    <property type="entry name" value="SRCR-like domain"/>
    <property type="match status" value="1"/>
</dbReference>
<dbReference type="InterPro" id="IPR001314">
    <property type="entry name" value="Peptidase_S1A"/>
</dbReference>
<keyword evidence="3" id="KW-0720">Serine protease</keyword>
<dbReference type="OrthoDB" id="6380398at2759"/>
<protein>
    <submittedName>
        <fullName evidence="11">(spotted green pufferfish) hypothetical protein</fullName>
    </submittedName>
</protein>
<dbReference type="SUPFAM" id="SSF57424">
    <property type="entry name" value="LDL receptor-like module"/>
    <property type="match status" value="1"/>
</dbReference>
<feature type="disulfide bond" evidence="6">
    <location>
        <begin position="202"/>
        <end position="212"/>
    </location>
</feature>
<keyword evidence="8" id="KW-0812">Transmembrane</keyword>
<dbReference type="PROSITE" id="PS50240">
    <property type="entry name" value="TRYPSIN_DOM"/>
    <property type="match status" value="1"/>
</dbReference>
<dbReference type="EMBL" id="CAAE01007887">
    <property type="protein sequence ID" value="CAF90922.1"/>
    <property type="molecule type" value="Genomic_DNA"/>
</dbReference>
<feature type="disulfide bond" evidence="5">
    <location>
        <begin position="93"/>
        <end position="111"/>
    </location>
</feature>
<feature type="domain" description="Peptidase S1" evidence="9">
    <location>
        <begin position="207"/>
        <end position="339"/>
    </location>
</feature>
<evidence type="ECO:0000256" key="4">
    <source>
        <dbReference type="ARBA" id="ARBA00023157"/>
    </source>
</evidence>
<dbReference type="KEGG" id="tng:GSTEN00005389G001"/>
<gene>
    <name evidence="11" type="ORF">GSTENG00005389001</name>
</gene>
<dbReference type="PANTHER" id="PTHR24252">
    <property type="entry name" value="ACROSIN-RELATED"/>
    <property type="match status" value="1"/>
</dbReference>
<keyword evidence="8" id="KW-0472">Membrane</keyword>
<feature type="disulfide bond" evidence="5">
    <location>
        <begin position="105"/>
        <end position="120"/>
    </location>
</feature>
<dbReference type="InterPro" id="IPR001190">
    <property type="entry name" value="SRCR"/>
</dbReference>
<evidence type="ECO:0000256" key="8">
    <source>
        <dbReference type="SAM" id="Phobius"/>
    </source>
</evidence>